<dbReference type="Pfam" id="PF00561">
    <property type="entry name" value="Abhydrolase_1"/>
    <property type="match status" value="1"/>
</dbReference>
<proteinExistence type="predicted"/>
<dbReference type="GO" id="GO:0016787">
    <property type="term" value="F:hydrolase activity"/>
    <property type="evidence" value="ECO:0007669"/>
    <property type="project" value="UniProtKB-KW"/>
</dbReference>
<comment type="caution">
    <text evidence="3">The sequence shown here is derived from an EMBL/GenBank/DDBJ whole genome shotgun (WGS) entry which is preliminary data.</text>
</comment>
<organism evidence="3 4">
    <name type="scientific">Qipengyuania profundimaris</name>
    <dbReference type="NCBI Taxonomy" id="3067652"/>
    <lineage>
        <taxon>Bacteria</taxon>
        <taxon>Pseudomonadati</taxon>
        <taxon>Pseudomonadota</taxon>
        <taxon>Alphaproteobacteria</taxon>
        <taxon>Sphingomonadales</taxon>
        <taxon>Erythrobacteraceae</taxon>
        <taxon>Qipengyuania</taxon>
    </lineage>
</organism>
<name>A0ABT9HND5_9SPHN</name>
<protein>
    <submittedName>
        <fullName evidence="3">Alpha/beta hydrolase</fullName>
    </submittedName>
</protein>
<evidence type="ECO:0000313" key="3">
    <source>
        <dbReference type="EMBL" id="MDP4574674.1"/>
    </source>
</evidence>
<dbReference type="InterPro" id="IPR050266">
    <property type="entry name" value="AB_hydrolase_sf"/>
</dbReference>
<reference evidence="3 4" key="1">
    <citation type="submission" date="2023-08" db="EMBL/GenBank/DDBJ databases">
        <title>genomic of G39.</title>
        <authorList>
            <person name="Wang Y."/>
        </authorList>
    </citation>
    <scope>NUCLEOTIDE SEQUENCE [LARGE SCALE GENOMIC DNA]</scope>
    <source>
        <strain evidence="3 4">G39</strain>
    </source>
</reference>
<dbReference type="InterPro" id="IPR000639">
    <property type="entry name" value="Epox_hydrolase-like"/>
</dbReference>
<dbReference type="RefSeq" id="WP_305932053.1">
    <property type="nucleotide sequence ID" value="NZ_JAVAIM010000001.1"/>
</dbReference>
<dbReference type="InterPro" id="IPR000073">
    <property type="entry name" value="AB_hydrolase_1"/>
</dbReference>
<evidence type="ECO:0000256" key="1">
    <source>
        <dbReference type="ARBA" id="ARBA00022801"/>
    </source>
</evidence>
<sequence>MKRVLRILGVLAAILVAAFLIFRVPDTDADEMWAKYGGEPSQRLKLADGRTVHLRDEGPRDAPAIVLLHGSNADLMTWQPWTENLREDFRVIRYDQRGHGLTGPAPDGGYARDAFVDDLDLVADALDLDRFVLAGNSMGGSIAMGYAIEHPERLAGLVLVDASGAPIERDGGGNLAFTLAAMPGVGTALSQVMPRSLIERSLSQSVTNQAVVTPEAVDRYWEMARYPGNRAATRERFGTERVPFTAEAVGAVDVPTLVMWGEEDALVPFVAADWYMEHLPNATLVSYPGIGHIPMEEAPVETVQDLRDWLSSQRIAEQVAERGTGT</sequence>
<dbReference type="PANTHER" id="PTHR43798:SF31">
    <property type="entry name" value="AB HYDROLASE SUPERFAMILY PROTEIN YCLE"/>
    <property type="match status" value="1"/>
</dbReference>
<accession>A0ABT9HND5</accession>
<dbReference type="Gene3D" id="3.40.50.1820">
    <property type="entry name" value="alpha/beta hydrolase"/>
    <property type="match status" value="1"/>
</dbReference>
<dbReference type="PRINTS" id="PR00111">
    <property type="entry name" value="ABHYDROLASE"/>
</dbReference>
<dbReference type="Proteomes" id="UP001240639">
    <property type="component" value="Unassembled WGS sequence"/>
</dbReference>
<evidence type="ECO:0000313" key="4">
    <source>
        <dbReference type="Proteomes" id="UP001240639"/>
    </source>
</evidence>
<keyword evidence="4" id="KW-1185">Reference proteome</keyword>
<gene>
    <name evidence="3" type="ORF">Q9K02_05920</name>
</gene>
<dbReference type="InterPro" id="IPR029058">
    <property type="entry name" value="AB_hydrolase_fold"/>
</dbReference>
<dbReference type="PRINTS" id="PR00412">
    <property type="entry name" value="EPOXHYDRLASE"/>
</dbReference>
<evidence type="ECO:0000259" key="2">
    <source>
        <dbReference type="Pfam" id="PF00561"/>
    </source>
</evidence>
<feature type="domain" description="AB hydrolase-1" evidence="2">
    <location>
        <begin position="63"/>
        <end position="299"/>
    </location>
</feature>
<dbReference type="PANTHER" id="PTHR43798">
    <property type="entry name" value="MONOACYLGLYCEROL LIPASE"/>
    <property type="match status" value="1"/>
</dbReference>
<keyword evidence="1 3" id="KW-0378">Hydrolase</keyword>
<dbReference type="EMBL" id="JAVAIM010000001">
    <property type="protein sequence ID" value="MDP4574674.1"/>
    <property type="molecule type" value="Genomic_DNA"/>
</dbReference>
<dbReference type="SUPFAM" id="SSF53474">
    <property type="entry name" value="alpha/beta-Hydrolases"/>
    <property type="match status" value="1"/>
</dbReference>